<dbReference type="OrthoDB" id="4279at2"/>
<keyword evidence="5" id="KW-0479">Metal-binding</keyword>
<dbReference type="GO" id="GO:0005507">
    <property type="term" value="F:copper ion binding"/>
    <property type="evidence" value="ECO:0007669"/>
    <property type="project" value="TreeGrafter"/>
</dbReference>
<evidence type="ECO:0000256" key="5">
    <source>
        <dbReference type="ARBA" id="ARBA00022723"/>
    </source>
</evidence>
<dbReference type="NCBIfam" id="TIGR00726">
    <property type="entry name" value="peptidoglycan editing factor PgeF"/>
    <property type="match status" value="1"/>
</dbReference>
<evidence type="ECO:0000256" key="8">
    <source>
        <dbReference type="ARBA" id="ARBA00047989"/>
    </source>
</evidence>
<evidence type="ECO:0000256" key="1">
    <source>
        <dbReference type="ARBA" id="ARBA00000553"/>
    </source>
</evidence>
<evidence type="ECO:0000256" key="6">
    <source>
        <dbReference type="ARBA" id="ARBA00022801"/>
    </source>
</evidence>
<dbReference type="CDD" id="cd16833">
    <property type="entry name" value="YfiH"/>
    <property type="match status" value="1"/>
</dbReference>
<evidence type="ECO:0000256" key="3">
    <source>
        <dbReference type="ARBA" id="ARBA00007353"/>
    </source>
</evidence>
<dbReference type="PANTHER" id="PTHR30616:SF2">
    <property type="entry name" value="PURINE NUCLEOSIDE PHOSPHORYLASE LACC1"/>
    <property type="match status" value="1"/>
</dbReference>
<comment type="function">
    <text evidence="2">Purine nucleoside enzyme that catalyzes the phosphorolysis of adenosine and inosine nucleosides, yielding D-ribose 1-phosphate and the respective free bases, adenine and hypoxanthine. Also catalyzes the phosphorolysis of S-methyl-5'-thioadenosine into adenine and S-methyl-5-thio-alpha-D-ribose 1-phosphate. Also has adenosine deaminase activity.</text>
</comment>
<sequence length="262" mass="29026">MGFYEKDGLRYYQFESFKSLPVFHAILTRRGGISQPPFDSLNTGGTVGDDPQAVSSNLKKIFTAFGRDLSSRFDVWQVHGDQVVCADSPRNLDAPYQRADGILTANTNITLFMRFADCVPILLVDPQARAVGIVHAGWQGTYRRVAQRAVEKMSAGFGSRPESLLAGIGPSICQSCYEVGSDVLRLFQAHLGADGKRYFQQQDGGLHLDLWKANQEILYQAGVQQVEVSRVCTACNVEDWYSHRGEKGKTGRFAVIMGIKDH</sequence>
<reference evidence="13" key="1">
    <citation type="submission" date="2017-05" db="EMBL/GenBank/DDBJ databases">
        <authorList>
            <person name="Kirkegaard R."/>
            <person name="Mcilroy J S."/>
        </authorList>
    </citation>
    <scope>NUCLEOTIDE SEQUENCE [LARGE SCALE GENOMIC DNA]</scope>
</reference>
<dbReference type="GO" id="GO:0016787">
    <property type="term" value="F:hydrolase activity"/>
    <property type="evidence" value="ECO:0007669"/>
    <property type="project" value="UniProtKB-KW"/>
</dbReference>
<comment type="catalytic activity">
    <reaction evidence="1">
        <text>inosine + phosphate = alpha-D-ribose 1-phosphate + hypoxanthine</text>
        <dbReference type="Rhea" id="RHEA:27646"/>
        <dbReference type="ChEBI" id="CHEBI:17368"/>
        <dbReference type="ChEBI" id="CHEBI:17596"/>
        <dbReference type="ChEBI" id="CHEBI:43474"/>
        <dbReference type="ChEBI" id="CHEBI:57720"/>
        <dbReference type="EC" id="2.4.2.1"/>
    </reaction>
    <physiologicalReaction direction="left-to-right" evidence="1">
        <dbReference type="Rhea" id="RHEA:27647"/>
    </physiologicalReaction>
</comment>
<protein>
    <recommendedName>
        <fullName evidence="11">Purine nucleoside phosphorylase</fullName>
    </recommendedName>
</protein>
<comment type="catalytic activity">
    <reaction evidence="10">
        <text>S-methyl-5'-thioadenosine + phosphate = 5-(methylsulfanyl)-alpha-D-ribose 1-phosphate + adenine</text>
        <dbReference type="Rhea" id="RHEA:11852"/>
        <dbReference type="ChEBI" id="CHEBI:16708"/>
        <dbReference type="ChEBI" id="CHEBI:17509"/>
        <dbReference type="ChEBI" id="CHEBI:43474"/>
        <dbReference type="ChEBI" id="CHEBI:58533"/>
        <dbReference type="EC" id="2.4.2.28"/>
    </reaction>
    <physiologicalReaction direction="left-to-right" evidence="10">
        <dbReference type="Rhea" id="RHEA:11853"/>
    </physiologicalReaction>
</comment>
<dbReference type="InterPro" id="IPR003730">
    <property type="entry name" value="Cu_polyphenol_OxRdtase"/>
</dbReference>
<dbReference type="InterPro" id="IPR038371">
    <property type="entry name" value="Cu_polyphenol_OxRdtase_sf"/>
</dbReference>
<evidence type="ECO:0000256" key="11">
    <source>
        <dbReference type="RuleBase" id="RU361274"/>
    </source>
</evidence>
<accession>A0A1Y6K6N1</accession>
<dbReference type="EMBL" id="LT859958">
    <property type="protein sequence ID" value="SMX54548.1"/>
    <property type="molecule type" value="Genomic_DNA"/>
</dbReference>
<evidence type="ECO:0000313" key="12">
    <source>
        <dbReference type="EMBL" id="SMX54548.1"/>
    </source>
</evidence>
<dbReference type="Proteomes" id="UP000195514">
    <property type="component" value="Chromosome I"/>
</dbReference>
<evidence type="ECO:0000256" key="7">
    <source>
        <dbReference type="ARBA" id="ARBA00022833"/>
    </source>
</evidence>
<evidence type="ECO:0000256" key="9">
    <source>
        <dbReference type="ARBA" id="ARBA00048968"/>
    </source>
</evidence>
<gene>
    <name evidence="12" type="ORF">CFX1CAM_1483</name>
</gene>
<evidence type="ECO:0000256" key="2">
    <source>
        <dbReference type="ARBA" id="ARBA00003215"/>
    </source>
</evidence>
<comment type="catalytic activity">
    <reaction evidence="8">
        <text>adenosine + H2O + H(+) = inosine + NH4(+)</text>
        <dbReference type="Rhea" id="RHEA:24408"/>
        <dbReference type="ChEBI" id="CHEBI:15377"/>
        <dbReference type="ChEBI" id="CHEBI:15378"/>
        <dbReference type="ChEBI" id="CHEBI:16335"/>
        <dbReference type="ChEBI" id="CHEBI:17596"/>
        <dbReference type="ChEBI" id="CHEBI:28938"/>
        <dbReference type="EC" id="3.5.4.4"/>
    </reaction>
    <physiologicalReaction direction="left-to-right" evidence="8">
        <dbReference type="Rhea" id="RHEA:24409"/>
    </physiologicalReaction>
</comment>
<dbReference type="KEGG" id="abat:CFX1CAM_1483"/>
<dbReference type="PANTHER" id="PTHR30616">
    <property type="entry name" value="UNCHARACTERIZED PROTEIN YFIH"/>
    <property type="match status" value="1"/>
</dbReference>
<proteinExistence type="inferred from homology"/>
<dbReference type="Gene3D" id="3.60.140.10">
    <property type="entry name" value="CNF1/YfiH-like putative cysteine hydrolases"/>
    <property type="match status" value="1"/>
</dbReference>
<dbReference type="GO" id="GO:0017061">
    <property type="term" value="F:S-methyl-5-thioadenosine phosphorylase activity"/>
    <property type="evidence" value="ECO:0007669"/>
    <property type="project" value="UniProtKB-EC"/>
</dbReference>
<dbReference type="InterPro" id="IPR011324">
    <property type="entry name" value="Cytotoxic_necrot_fac-like_cat"/>
</dbReference>
<dbReference type="RefSeq" id="WP_087862383.1">
    <property type="nucleotide sequence ID" value="NZ_LT859958.1"/>
</dbReference>
<dbReference type="AlphaFoldDB" id="A0A1Y6K6N1"/>
<comment type="similarity">
    <text evidence="3 11">Belongs to the purine nucleoside phosphorylase YfiH/LACC1 family.</text>
</comment>
<keyword evidence="4" id="KW-0808">Transferase</keyword>
<keyword evidence="6" id="KW-0378">Hydrolase</keyword>
<name>A0A1Y6K6N1_9CHLR</name>
<dbReference type="SUPFAM" id="SSF64438">
    <property type="entry name" value="CNF1/YfiH-like putative cysteine hydrolases"/>
    <property type="match status" value="1"/>
</dbReference>
<evidence type="ECO:0000256" key="4">
    <source>
        <dbReference type="ARBA" id="ARBA00022679"/>
    </source>
</evidence>
<comment type="catalytic activity">
    <reaction evidence="9">
        <text>adenosine + phosphate = alpha-D-ribose 1-phosphate + adenine</text>
        <dbReference type="Rhea" id="RHEA:27642"/>
        <dbReference type="ChEBI" id="CHEBI:16335"/>
        <dbReference type="ChEBI" id="CHEBI:16708"/>
        <dbReference type="ChEBI" id="CHEBI:43474"/>
        <dbReference type="ChEBI" id="CHEBI:57720"/>
        <dbReference type="EC" id="2.4.2.1"/>
    </reaction>
    <physiologicalReaction direction="left-to-right" evidence="9">
        <dbReference type="Rhea" id="RHEA:27643"/>
    </physiologicalReaction>
</comment>
<dbReference type="Pfam" id="PF02578">
    <property type="entry name" value="Cu-oxidase_4"/>
    <property type="match status" value="1"/>
</dbReference>
<keyword evidence="13" id="KW-1185">Reference proteome</keyword>
<keyword evidence="7" id="KW-0862">Zinc</keyword>
<organism evidence="12 13">
    <name type="scientific">Candidatus Brevifilum fermentans</name>
    <dbReference type="NCBI Taxonomy" id="1986204"/>
    <lineage>
        <taxon>Bacteria</taxon>
        <taxon>Bacillati</taxon>
        <taxon>Chloroflexota</taxon>
        <taxon>Anaerolineae</taxon>
        <taxon>Anaerolineales</taxon>
        <taxon>Anaerolineaceae</taxon>
        <taxon>Candidatus Brevifilum</taxon>
    </lineage>
</organism>
<evidence type="ECO:0000313" key="13">
    <source>
        <dbReference type="Proteomes" id="UP000195514"/>
    </source>
</evidence>
<evidence type="ECO:0000256" key="10">
    <source>
        <dbReference type="ARBA" id="ARBA00049893"/>
    </source>
</evidence>